<gene>
    <name evidence="1" type="ORF">PSAB_23500</name>
</gene>
<organism evidence="1 2">
    <name type="scientific">Paenibacillus sabinae T27</name>
    <dbReference type="NCBI Taxonomy" id="1268072"/>
    <lineage>
        <taxon>Bacteria</taxon>
        <taxon>Bacillati</taxon>
        <taxon>Bacillota</taxon>
        <taxon>Bacilli</taxon>
        <taxon>Bacillales</taxon>
        <taxon>Paenibacillaceae</taxon>
        <taxon>Paenibacillus</taxon>
    </lineage>
</organism>
<reference evidence="1 2" key="1">
    <citation type="journal article" date="2014" name="PLoS Genet.">
        <title>Comparative Genomic Analysis of N2-Fixing and Non-N2-Fixing Paenibacillus spp.: Organization, Evolution and Expression of the Nitrogen Fixation Genes.</title>
        <authorList>
            <person name="Xie J.B."/>
            <person name="Du Z."/>
            <person name="Bai L."/>
            <person name="Tian C."/>
            <person name="Zhang Y."/>
            <person name="Xie J.Y."/>
            <person name="Wang T."/>
            <person name="Liu X."/>
            <person name="Chen X."/>
            <person name="Cheng Q."/>
            <person name="Chen S."/>
            <person name="Li J."/>
        </authorList>
    </citation>
    <scope>NUCLEOTIDE SEQUENCE [LARGE SCALE GENOMIC DNA]</scope>
    <source>
        <strain evidence="1 2">T27</strain>
    </source>
</reference>
<dbReference type="AlphaFoldDB" id="X4ZR45"/>
<proteinExistence type="predicted"/>
<dbReference type="HOGENOM" id="CLU_2808432_0_0_9"/>
<dbReference type="KEGG" id="psab:PSAB_23500"/>
<keyword evidence="2" id="KW-1185">Reference proteome</keyword>
<dbReference type="Proteomes" id="UP000019772">
    <property type="component" value="Chromosome"/>
</dbReference>
<dbReference type="STRING" id="1268072.PSAB_23500"/>
<name>X4ZR45_9BACL</name>
<sequence length="67" mass="7750">MKTYDGARRNGFAVLWKRKASVSRKNIRLRISAKLTFLIFQKKAGISFRKSWPFLLDSSICNSQVTI</sequence>
<dbReference type="EMBL" id="CP004078">
    <property type="protein sequence ID" value="AHV99587.1"/>
    <property type="molecule type" value="Genomic_DNA"/>
</dbReference>
<protein>
    <submittedName>
        <fullName evidence="1">Uncharacterized protein</fullName>
    </submittedName>
</protein>
<evidence type="ECO:0000313" key="2">
    <source>
        <dbReference type="Proteomes" id="UP000019772"/>
    </source>
</evidence>
<accession>X4ZR45</accession>
<evidence type="ECO:0000313" key="1">
    <source>
        <dbReference type="EMBL" id="AHV99587.1"/>
    </source>
</evidence>